<keyword evidence="4" id="KW-1185">Reference proteome</keyword>
<protein>
    <submittedName>
        <fullName evidence="3">Uncharacterized protein</fullName>
    </submittedName>
</protein>
<proteinExistence type="predicted"/>
<feature type="coiled-coil region" evidence="1">
    <location>
        <begin position="79"/>
        <end position="106"/>
    </location>
</feature>
<reference evidence="3 4" key="1">
    <citation type="submission" date="2016-07" db="EMBL/GenBank/DDBJ databases">
        <title>Pervasive Adenine N6-methylation of Active Genes in Fungi.</title>
        <authorList>
            <consortium name="DOE Joint Genome Institute"/>
            <person name="Mondo S.J."/>
            <person name="Dannebaum R.O."/>
            <person name="Kuo R.C."/>
            <person name="Labutti K."/>
            <person name="Haridas S."/>
            <person name="Kuo A."/>
            <person name="Salamov A."/>
            <person name="Ahrendt S.R."/>
            <person name="Lipzen A."/>
            <person name="Sullivan W."/>
            <person name="Andreopoulos W.B."/>
            <person name="Clum A."/>
            <person name="Lindquist E."/>
            <person name="Daum C."/>
            <person name="Ramamoorthy G.K."/>
            <person name="Gryganskyi A."/>
            <person name="Culley D."/>
            <person name="Magnuson J.K."/>
            <person name="James T.Y."/>
            <person name="O'Malley M.A."/>
            <person name="Stajich J.E."/>
            <person name="Spatafora J.W."/>
            <person name="Visel A."/>
            <person name="Grigoriev I.V."/>
        </authorList>
    </citation>
    <scope>NUCLEOTIDE SEQUENCE [LARGE SCALE GENOMIC DNA]</scope>
    <source>
        <strain evidence="3 4">NRRL 3301</strain>
    </source>
</reference>
<accession>A0A1X2GYC2</accession>
<evidence type="ECO:0000313" key="3">
    <source>
        <dbReference type="EMBL" id="ORX63076.1"/>
    </source>
</evidence>
<evidence type="ECO:0000313" key="4">
    <source>
        <dbReference type="Proteomes" id="UP000242146"/>
    </source>
</evidence>
<sequence length="197" mass="22037">MVDITPRYATPTALIDAYGHPRMDRPTLLLDQPDTSYHTLPAQPLPTTNDTMDKTLLDSPQPPSSSHPAAGGHRPSGSLLALGDELRQLKNQLALCEQERKCWQECMNDFQERDQALMDLLTHIHQQLDRLLIGPASSTCIHPPKKSVHHHHHYHHFVTSPWPLERSRSMASPWPSYQPDELPILTSSSAAVAATLV</sequence>
<gene>
    <name evidence="3" type="ORF">DM01DRAFT_1331160</name>
</gene>
<dbReference type="Proteomes" id="UP000242146">
    <property type="component" value="Unassembled WGS sequence"/>
</dbReference>
<organism evidence="3 4">
    <name type="scientific">Hesseltinella vesiculosa</name>
    <dbReference type="NCBI Taxonomy" id="101127"/>
    <lineage>
        <taxon>Eukaryota</taxon>
        <taxon>Fungi</taxon>
        <taxon>Fungi incertae sedis</taxon>
        <taxon>Mucoromycota</taxon>
        <taxon>Mucoromycotina</taxon>
        <taxon>Mucoromycetes</taxon>
        <taxon>Mucorales</taxon>
        <taxon>Cunninghamellaceae</taxon>
        <taxon>Hesseltinella</taxon>
    </lineage>
</organism>
<dbReference type="AlphaFoldDB" id="A0A1X2GYC2"/>
<comment type="caution">
    <text evidence="3">The sequence shown here is derived from an EMBL/GenBank/DDBJ whole genome shotgun (WGS) entry which is preliminary data.</text>
</comment>
<keyword evidence="1" id="KW-0175">Coiled coil</keyword>
<dbReference type="OrthoDB" id="10659775at2759"/>
<dbReference type="EMBL" id="MCGT01000001">
    <property type="protein sequence ID" value="ORX63076.1"/>
    <property type="molecule type" value="Genomic_DNA"/>
</dbReference>
<name>A0A1X2GYC2_9FUNG</name>
<evidence type="ECO:0000256" key="1">
    <source>
        <dbReference type="SAM" id="Coils"/>
    </source>
</evidence>
<feature type="region of interest" description="Disordered" evidence="2">
    <location>
        <begin position="25"/>
        <end position="79"/>
    </location>
</feature>
<evidence type="ECO:0000256" key="2">
    <source>
        <dbReference type="SAM" id="MobiDB-lite"/>
    </source>
</evidence>